<organism evidence="2 3">
    <name type="scientific">Lobosporangium transversale</name>
    <dbReference type="NCBI Taxonomy" id="64571"/>
    <lineage>
        <taxon>Eukaryota</taxon>
        <taxon>Fungi</taxon>
        <taxon>Fungi incertae sedis</taxon>
        <taxon>Mucoromycota</taxon>
        <taxon>Mortierellomycotina</taxon>
        <taxon>Mortierellomycetes</taxon>
        <taxon>Mortierellales</taxon>
        <taxon>Mortierellaceae</taxon>
        <taxon>Lobosporangium</taxon>
    </lineage>
</organism>
<sequence length="433" mass="48746">MDNRSKSIFTTSRPRISTDFLAHLQQQIQRQQQLQQTEELPALFKKSTKQTVIPVLPDRAANIASVSPTFINSSNHKPKIPFPDIKTSLSKNNFKSKEAHQLTESPETSSSHPSRLTLPSTSNRLAKSSKSGEIVAARLEPSYQQGPWVISSGSEAHNSTQAQENPYVFFTTYIDPDSAMNDRRTYVDEPKHYVEKAGSQLTRPSHQPSKSMFKRQQPSDTYIRSFSSSDRRQNFDDSETALVTKDLLPQGFFDANTTSQEPVSSISAQHGKQHFIFQLSDPSQLESHWAGSRTLDSQHGCHYPNVSDVQRTMGPITVGEKNTLKLPQQLGESVVKWSQPEGDSRLESSTLHSILPIGKATNDGNPLFLQYPIGDGCYLVSAMYVERSIHSALKRFPDIDRTRMLSSHRIHTTEQITKAFQEVLEDEKHSMFE</sequence>
<comment type="caution">
    <text evidence="2">The sequence shown here is derived from an EMBL/GenBank/DDBJ whole genome shotgun (WGS) entry which is preliminary data.</text>
</comment>
<keyword evidence="3" id="KW-1185">Reference proteome</keyword>
<proteinExistence type="predicted"/>
<feature type="compositionally biased region" description="Polar residues" evidence="1">
    <location>
        <begin position="117"/>
        <end position="129"/>
    </location>
</feature>
<feature type="region of interest" description="Disordered" evidence="1">
    <location>
        <begin position="96"/>
        <end position="129"/>
    </location>
</feature>
<dbReference type="AlphaFoldDB" id="A0A1Y2GYG4"/>
<feature type="compositionally biased region" description="Polar residues" evidence="1">
    <location>
        <begin position="199"/>
        <end position="228"/>
    </location>
</feature>
<gene>
    <name evidence="2" type="ORF">BCR41DRAFT_419115</name>
</gene>
<dbReference type="RefSeq" id="XP_021885032.1">
    <property type="nucleotide sequence ID" value="XM_022029707.1"/>
</dbReference>
<evidence type="ECO:0000256" key="1">
    <source>
        <dbReference type="SAM" id="MobiDB-lite"/>
    </source>
</evidence>
<accession>A0A1Y2GYG4</accession>
<feature type="region of interest" description="Disordered" evidence="1">
    <location>
        <begin position="69"/>
        <end position="88"/>
    </location>
</feature>
<dbReference type="GeneID" id="33571550"/>
<feature type="compositionally biased region" description="Low complexity" evidence="1">
    <location>
        <begin position="103"/>
        <end position="114"/>
    </location>
</feature>
<reference evidence="2 3" key="1">
    <citation type="submission" date="2016-07" db="EMBL/GenBank/DDBJ databases">
        <title>Pervasive Adenine N6-methylation of Active Genes in Fungi.</title>
        <authorList>
            <consortium name="DOE Joint Genome Institute"/>
            <person name="Mondo S.J."/>
            <person name="Dannebaum R.O."/>
            <person name="Kuo R.C."/>
            <person name="Labutti K."/>
            <person name="Haridas S."/>
            <person name="Kuo A."/>
            <person name="Salamov A."/>
            <person name="Ahrendt S.R."/>
            <person name="Lipzen A."/>
            <person name="Sullivan W."/>
            <person name="Andreopoulos W.B."/>
            <person name="Clum A."/>
            <person name="Lindquist E."/>
            <person name="Daum C."/>
            <person name="Ramamoorthy G.K."/>
            <person name="Gryganskyi A."/>
            <person name="Culley D."/>
            <person name="Magnuson J.K."/>
            <person name="James T.Y."/>
            <person name="O'Malley M.A."/>
            <person name="Stajich J.E."/>
            <person name="Spatafora J.W."/>
            <person name="Visel A."/>
            <person name="Grigoriev I.V."/>
        </authorList>
    </citation>
    <scope>NUCLEOTIDE SEQUENCE [LARGE SCALE GENOMIC DNA]</scope>
    <source>
        <strain evidence="2 3">NRRL 3116</strain>
    </source>
</reference>
<protein>
    <submittedName>
        <fullName evidence="2">Uncharacterized protein</fullName>
    </submittedName>
</protein>
<evidence type="ECO:0000313" key="3">
    <source>
        <dbReference type="Proteomes" id="UP000193648"/>
    </source>
</evidence>
<dbReference type="EMBL" id="MCFF01000004">
    <property type="protein sequence ID" value="ORZ27305.1"/>
    <property type="molecule type" value="Genomic_DNA"/>
</dbReference>
<dbReference type="InParanoid" id="A0A1Y2GYG4"/>
<dbReference type="OrthoDB" id="2419011at2759"/>
<dbReference type="Proteomes" id="UP000193648">
    <property type="component" value="Unassembled WGS sequence"/>
</dbReference>
<evidence type="ECO:0000313" key="2">
    <source>
        <dbReference type="EMBL" id="ORZ27305.1"/>
    </source>
</evidence>
<feature type="region of interest" description="Disordered" evidence="1">
    <location>
        <begin position="197"/>
        <end position="235"/>
    </location>
</feature>
<name>A0A1Y2GYG4_9FUNG</name>